<sequence length="60" mass="6420">MHDKENSSSIHGLLNLTLSGTAQRVRWASPSSGPQSVRSSSSQTSSASTRLQTILHSKLL</sequence>
<name>K4AP17_SETIT</name>
<keyword evidence="3" id="KW-1185">Reference proteome</keyword>
<dbReference type="HOGENOM" id="CLU_2946110_0_0_1"/>
<protein>
    <submittedName>
        <fullName evidence="2">Uncharacterized protein</fullName>
    </submittedName>
</protein>
<evidence type="ECO:0000313" key="3">
    <source>
        <dbReference type="Proteomes" id="UP000004995"/>
    </source>
</evidence>
<evidence type="ECO:0000313" key="2">
    <source>
        <dbReference type="EnsemblPlants" id="KQK91410"/>
    </source>
</evidence>
<dbReference type="AlphaFoldDB" id="K4AP17"/>
<accession>K4AP17</accession>
<dbReference type="EnsemblPlants" id="KQK91410">
    <property type="protein sequence ID" value="KQK91410"/>
    <property type="gene ID" value="SETIT_040665mg"/>
</dbReference>
<dbReference type="Gramene" id="KQK91410">
    <property type="protein sequence ID" value="KQK91410"/>
    <property type="gene ID" value="SETIT_040665mg"/>
</dbReference>
<feature type="compositionally biased region" description="Polar residues" evidence="1">
    <location>
        <begin position="51"/>
        <end position="60"/>
    </location>
</feature>
<dbReference type="InParanoid" id="K4AP17"/>
<reference evidence="2" key="2">
    <citation type="submission" date="2018-08" db="UniProtKB">
        <authorList>
            <consortium name="EnsemblPlants"/>
        </authorList>
    </citation>
    <scope>IDENTIFICATION</scope>
    <source>
        <strain evidence="2">Yugu1</strain>
    </source>
</reference>
<dbReference type="EMBL" id="AGNK02006036">
    <property type="status" value="NOT_ANNOTATED_CDS"/>
    <property type="molecule type" value="Genomic_DNA"/>
</dbReference>
<feature type="region of interest" description="Disordered" evidence="1">
    <location>
        <begin position="25"/>
        <end position="60"/>
    </location>
</feature>
<dbReference type="Proteomes" id="UP000004995">
    <property type="component" value="Unassembled WGS sequence"/>
</dbReference>
<feature type="compositionally biased region" description="Low complexity" evidence="1">
    <location>
        <begin position="28"/>
        <end position="50"/>
    </location>
</feature>
<proteinExistence type="predicted"/>
<reference evidence="3" key="1">
    <citation type="journal article" date="2012" name="Nat. Biotechnol.">
        <title>Reference genome sequence of the model plant Setaria.</title>
        <authorList>
            <person name="Bennetzen J.L."/>
            <person name="Schmutz J."/>
            <person name="Wang H."/>
            <person name="Percifield R."/>
            <person name="Hawkins J."/>
            <person name="Pontaroli A.C."/>
            <person name="Estep M."/>
            <person name="Feng L."/>
            <person name="Vaughn J.N."/>
            <person name="Grimwood J."/>
            <person name="Jenkins J."/>
            <person name="Barry K."/>
            <person name="Lindquist E."/>
            <person name="Hellsten U."/>
            <person name="Deshpande S."/>
            <person name="Wang X."/>
            <person name="Wu X."/>
            <person name="Mitros T."/>
            <person name="Triplett J."/>
            <person name="Yang X."/>
            <person name="Ye C.Y."/>
            <person name="Mauro-Herrera M."/>
            <person name="Wang L."/>
            <person name="Li P."/>
            <person name="Sharma M."/>
            <person name="Sharma R."/>
            <person name="Ronald P.C."/>
            <person name="Panaud O."/>
            <person name="Kellogg E.A."/>
            <person name="Brutnell T.P."/>
            <person name="Doust A.N."/>
            <person name="Tuskan G.A."/>
            <person name="Rokhsar D."/>
            <person name="Devos K.M."/>
        </authorList>
    </citation>
    <scope>NUCLEOTIDE SEQUENCE [LARGE SCALE GENOMIC DNA]</scope>
    <source>
        <strain evidence="3">cv. Yugu1</strain>
    </source>
</reference>
<evidence type="ECO:0000256" key="1">
    <source>
        <dbReference type="SAM" id="MobiDB-lite"/>
    </source>
</evidence>
<organism evidence="2 3">
    <name type="scientific">Setaria italica</name>
    <name type="common">Foxtail millet</name>
    <name type="synonym">Panicum italicum</name>
    <dbReference type="NCBI Taxonomy" id="4555"/>
    <lineage>
        <taxon>Eukaryota</taxon>
        <taxon>Viridiplantae</taxon>
        <taxon>Streptophyta</taxon>
        <taxon>Embryophyta</taxon>
        <taxon>Tracheophyta</taxon>
        <taxon>Spermatophyta</taxon>
        <taxon>Magnoliopsida</taxon>
        <taxon>Liliopsida</taxon>
        <taxon>Poales</taxon>
        <taxon>Poaceae</taxon>
        <taxon>PACMAD clade</taxon>
        <taxon>Panicoideae</taxon>
        <taxon>Panicodae</taxon>
        <taxon>Paniceae</taxon>
        <taxon>Cenchrinae</taxon>
        <taxon>Setaria</taxon>
    </lineage>
</organism>